<accession>A0A133UNV0</accession>
<name>A0A133UNV0_9EURY</name>
<keyword evidence="3" id="KW-1185">Reference proteome</keyword>
<reference evidence="2 3" key="1">
    <citation type="journal article" date="2016" name="Sci. Rep.">
        <title>Metabolic traits of an uncultured archaeal lineage -MSBL1- from brine pools of the Red Sea.</title>
        <authorList>
            <person name="Mwirichia R."/>
            <person name="Alam I."/>
            <person name="Rashid M."/>
            <person name="Vinu M."/>
            <person name="Ba-Alawi W."/>
            <person name="Anthony Kamau A."/>
            <person name="Kamanda Ngugi D."/>
            <person name="Goker M."/>
            <person name="Klenk H.P."/>
            <person name="Bajic V."/>
            <person name="Stingl U."/>
        </authorList>
    </citation>
    <scope>NUCLEOTIDE SEQUENCE [LARGE SCALE GENOMIC DNA]</scope>
    <source>
        <strain evidence="2">SCGC-AAA259I09</strain>
    </source>
</reference>
<evidence type="ECO:0000256" key="1">
    <source>
        <dbReference type="SAM" id="Phobius"/>
    </source>
</evidence>
<gene>
    <name evidence="2" type="ORF">AKJ37_06515</name>
</gene>
<organism evidence="2 3">
    <name type="scientific">candidate division MSBL1 archaeon SCGC-AAA259I09</name>
    <dbReference type="NCBI Taxonomy" id="1698267"/>
    <lineage>
        <taxon>Archaea</taxon>
        <taxon>Methanobacteriati</taxon>
        <taxon>Methanobacteriota</taxon>
        <taxon>candidate division MSBL1</taxon>
    </lineage>
</organism>
<dbReference type="Proteomes" id="UP000070463">
    <property type="component" value="Unassembled WGS sequence"/>
</dbReference>
<feature type="non-terminal residue" evidence="2">
    <location>
        <position position="1"/>
    </location>
</feature>
<evidence type="ECO:0000313" key="3">
    <source>
        <dbReference type="Proteomes" id="UP000070463"/>
    </source>
</evidence>
<keyword evidence="1" id="KW-1133">Transmembrane helix</keyword>
<sequence length="78" mass="9193">CFVPRTLRTISFQMSFLALVIGYISSFCSERLEEETMSDTRIEGLEERIFAEYRAGWTCPTKWVTFTKKNRVRGREES</sequence>
<dbReference type="EMBL" id="LHXR01000129">
    <property type="protein sequence ID" value="KXA95869.1"/>
    <property type="molecule type" value="Genomic_DNA"/>
</dbReference>
<evidence type="ECO:0000313" key="2">
    <source>
        <dbReference type="EMBL" id="KXA95869.1"/>
    </source>
</evidence>
<feature type="transmembrane region" description="Helical" evidence="1">
    <location>
        <begin position="12"/>
        <end position="29"/>
    </location>
</feature>
<comment type="caution">
    <text evidence="2">The sequence shown here is derived from an EMBL/GenBank/DDBJ whole genome shotgun (WGS) entry which is preliminary data.</text>
</comment>
<proteinExistence type="predicted"/>
<keyword evidence="1" id="KW-0472">Membrane</keyword>
<keyword evidence="1" id="KW-0812">Transmembrane</keyword>
<protein>
    <submittedName>
        <fullName evidence="2">Uncharacterized protein</fullName>
    </submittedName>
</protein>
<dbReference type="AlphaFoldDB" id="A0A133UNV0"/>